<gene>
    <name evidence="1" type="ORF">GCM10009802_07270</name>
</gene>
<protein>
    <submittedName>
        <fullName evidence="1">Uncharacterized protein</fullName>
    </submittedName>
</protein>
<proteinExistence type="predicted"/>
<evidence type="ECO:0000313" key="1">
    <source>
        <dbReference type="EMBL" id="GAA2110306.1"/>
    </source>
</evidence>
<comment type="caution">
    <text evidence="1">The sequence shown here is derived from an EMBL/GenBank/DDBJ whole genome shotgun (WGS) entry which is preliminary data.</text>
</comment>
<accession>A0ABP5J185</accession>
<dbReference type="RefSeq" id="WP_344287775.1">
    <property type="nucleotide sequence ID" value="NZ_BAAAPF010000008.1"/>
</dbReference>
<evidence type="ECO:0000313" key="2">
    <source>
        <dbReference type="Proteomes" id="UP001500443"/>
    </source>
</evidence>
<keyword evidence="2" id="KW-1185">Reference proteome</keyword>
<sequence length="210" mass="23092">MTGEMTPRQRWLAEGRADVPAAAVEAGLWEEIAAEAERCEKVAVVRHNRRPGLLVMRDGSITSPQRCRVHPGGQALNALARHKALADIAAGATGAMRMTPIRYGYKFYAPGDFMHVHRDDGKCDITFSCGLTPDLGPMRWLPRMRHLPTADVAAQLDGAPYPDGGEDFPILARRLSGFDGRRIPHWRTPLDNPSGEVLITICFSDLSVKP</sequence>
<organism evidence="1 2">
    <name type="scientific">Streptomyces synnematoformans</name>
    <dbReference type="NCBI Taxonomy" id="415721"/>
    <lineage>
        <taxon>Bacteria</taxon>
        <taxon>Bacillati</taxon>
        <taxon>Actinomycetota</taxon>
        <taxon>Actinomycetes</taxon>
        <taxon>Kitasatosporales</taxon>
        <taxon>Streptomycetaceae</taxon>
        <taxon>Streptomyces</taxon>
    </lineage>
</organism>
<dbReference type="Proteomes" id="UP001500443">
    <property type="component" value="Unassembled WGS sequence"/>
</dbReference>
<dbReference type="EMBL" id="BAAAPF010000008">
    <property type="protein sequence ID" value="GAA2110306.1"/>
    <property type="molecule type" value="Genomic_DNA"/>
</dbReference>
<reference evidence="2" key="1">
    <citation type="journal article" date="2019" name="Int. J. Syst. Evol. Microbiol.">
        <title>The Global Catalogue of Microorganisms (GCM) 10K type strain sequencing project: providing services to taxonomists for standard genome sequencing and annotation.</title>
        <authorList>
            <consortium name="The Broad Institute Genomics Platform"/>
            <consortium name="The Broad Institute Genome Sequencing Center for Infectious Disease"/>
            <person name="Wu L."/>
            <person name="Ma J."/>
        </authorList>
    </citation>
    <scope>NUCLEOTIDE SEQUENCE [LARGE SCALE GENOMIC DNA]</scope>
    <source>
        <strain evidence="2">JCM 15481</strain>
    </source>
</reference>
<name>A0ABP5J185_9ACTN</name>